<sequence length="404" mass="45543">MSVRFSKKSVIQTVVLLLLLVVGTGIYLWQQGNLDLFGLFGESPATPPVAKAPVRTPIPPAPKPQPKEEAPVIPNEPVQGRLHDVAFRIERAAIESGVLTLTQGTEPLDTEITLFLQTRPWEVPSARSFKIVNQAAGAGTPQVRVRWRENGQNAPRQREYTEKYTLLLELGPERDRRIPGKIYLALPDEQKSQVAGTFEAEVRGFRLVDGKPDLSVDAVDTLQFLALRELLKNDPDRALKDLMFRHGRLDANPTRGPHATGYLEVQYSAGENQPVAQKFQYVKENDAWRLVRTLEADQLDEAHPYRVPSTRDPSRWFAYLAAQRIEAEVRQKNPGRLVNSVELTPRYSEKHKIGVCEASYKLDEGQPVKTTYLFRQGADGWSLVRELGKRERVNIAKGKVETTR</sequence>
<dbReference type="KEGG" id="sva:SVA_0527"/>
<evidence type="ECO:0000313" key="2">
    <source>
        <dbReference type="EMBL" id="BAU47108.1"/>
    </source>
</evidence>
<gene>
    <name evidence="2" type="ORF">SVA_0527</name>
</gene>
<feature type="region of interest" description="Disordered" evidence="1">
    <location>
        <begin position="48"/>
        <end position="74"/>
    </location>
</feature>
<name>A0A1B4V0W2_9GAMM</name>
<evidence type="ECO:0000256" key="1">
    <source>
        <dbReference type="SAM" id="MobiDB-lite"/>
    </source>
</evidence>
<evidence type="ECO:0000313" key="3">
    <source>
        <dbReference type="Proteomes" id="UP000218899"/>
    </source>
</evidence>
<protein>
    <submittedName>
        <fullName evidence="2">Uncharacterized protein</fullName>
    </submittedName>
</protein>
<proteinExistence type="predicted"/>
<accession>A0A1B4V0W2</accession>
<dbReference type="EMBL" id="AP014936">
    <property type="protein sequence ID" value="BAU47108.1"/>
    <property type="molecule type" value="Genomic_DNA"/>
</dbReference>
<reference evidence="2 3" key="1">
    <citation type="submission" date="2015-08" db="EMBL/GenBank/DDBJ databases">
        <title>Complete genome sequence of Sulfurifustis variabilis.</title>
        <authorList>
            <person name="Miura A."/>
            <person name="Kojima H."/>
            <person name="Fukui M."/>
        </authorList>
    </citation>
    <scope>NUCLEOTIDE SEQUENCE [LARGE SCALE GENOMIC DNA]</scope>
    <source>
        <strain evidence="3">skN76</strain>
    </source>
</reference>
<dbReference type="AlphaFoldDB" id="A0A1B4V0W2"/>
<keyword evidence="3" id="KW-1185">Reference proteome</keyword>
<organism evidence="2 3">
    <name type="scientific">Sulfurifustis variabilis</name>
    <dbReference type="NCBI Taxonomy" id="1675686"/>
    <lineage>
        <taxon>Bacteria</taxon>
        <taxon>Pseudomonadati</taxon>
        <taxon>Pseudomonadota</taxon>
        <taxon>Gammaproteobacteria</taxon>
        <taxon>Acidiferrobacterales</taxon>
        <taxon>Acidiferrobacteraceae</taxon>
        <taxon>Sulfurifustis</taxon>
    </lineage>
</organism>
<dbReference type="RefSeq" id="WP_231971825.1">
    <property type="nucleotide sequence ID" value="NZ_AP014936.1"/>
</dbReference>
<dbReference type="Proteomes" id="UP000218899">
    <property type="component" value="Chromosome"/>
</dbReference>